<evidence type="ECO:0000313" key="9">
    <source>
        <dbReference type="EMBL" id="MBL7526592.1"/>
    </source>
</evidence>
<feature type="domain" description="Glutamate-ammonia ligase adenylyltransferase repeated" evidence="7">
    <location>
        <begin position="39"/>
        <end position="264"/>
    </location>
</feature>
<dbReference type="EC" id="2.7.7.42" evidence="9"/>
<keyword evidence="6" id="KW-0511">Multifunctional enzyme</keyword>
<keyword evidence="1 9" id="KW-0808">Transferase</keyword>
<evidence type="ECO:0000256" key="6">
    <source>
        <dbReference type="ARBA" id="ARBA00023268"/>
    </source>
</evidence>
<keyword evidence="2 9" id="KW-0548">Nucleotidyltransferase</keyword>
<gene>
    <name evidence="9" type="primary">glnE</name>
    <name evidence="9" type="ORF">I5282_08420</name>
</gene>
<dbReference type="InterPro" id="IPR013546">
    <property type="entry name" value="PII_UdlTrfase/GS_AdlTrfase"/>
</dbReference>
<dbReference type="Gene3D" id="3.30.460.10">
    <property type="entry name" value="Beta Polymerase, domain 2"/>
    <property type="match status" value="2"/>
</dbReference>
<dbReference type="RefSeq" id="WP_203110124.1">
    <property type="nucleotide sequence ID" value="NZ_JADOBG010000012.1"/>
</dbReference>
<dbReference type="Pfam" id="PF08335">
    <property type="entry name" value="GlnD_UR_UTase"/>
    <property type="match status" value="1"/>
</dbReference>
<dbReference type="SUPFAM" id="SSF81301">
    <property type="entry name" value="Nucleotidyltransferase"/>
    <property type="match status" value="2"/>
</dbReference>
<dbReference type="SUPFAM" id="SSF81593">
    <property type="entry name" value="Nucleotidyltransferase substrate binding subunit/domain"/>
    <property type="match status" value="2"/>
</dbReference>
<proteinExistence type="predicted"/>
<dbReference type="Gene3D" id="1.20.120.1510">
    <property type="match status" value="1"/>
</dbReference>
<evidence type="ECO:0000256" key="1">
    <source>
        <dbReference type="ARBA" id="ARBA00022679"/>
    </source>
</evidence>
<dbReference type="GO" id="GO:0016874">
    <property type="term" value="F:ligase activity"/>
    <property type="evidence" value="ECO:0007669"/>
    <property type="project" value="UniProtKB-KW"/>
</dbReference>
<dbReference type="GO" id="GO:0047388">
    <property type="term" value="F:[glutamine synthetase]-adenylyl-L-tyrosine phosphorylase activity"/>
    <property type="evidence" value="ECO:0007669"/>
    <property type="project" value="UniProtKB-EC"/>
</dbReference>
<keyword evidence="9" id="KW-0436">Ligase</keyword>
<evidence type="ECO:0000256" key="5">
    <source>
        <dbReference type="ARBA" id="ARBA00022842"/>
    </source>
</evidence>
<dbReference type="CDD" id="cd05401">
    <property type="entry name" value="NT_GlnE_GlnD_like"/>
    <property type="match status" value="2"/>
</dbReference>
<feature type="domain" description="PII-uridylyltransferase/Glutamine-synthetase adenylyltransferase" evidence="8">
    <location>
        <begin position="294"/>
        <end position="429"/>
    </location>
</feature>
<dbReference type="InterPro" id="IPR023057">
    <property type="entry name" value="GlnE"/>
</dbReference>
<dbReference type="Proteomes" id="UP000809910">
    <property type="component" value="Unassembled WGS sequence"/>
</dbReference>
<evidence type="ECO:0000256" key="3">
    <source>
        <dbReference type="ARBA" id="ARBA00022741"/>
    </source>
</evidence>
<dbReference type="EC" id="2.7.7.89" evidence="9"/>
<dbReference type="InterPro" id="IPR043519">
    <property type="entry name" value="NT_sf"/>
</dbReference>
<evidence type="ECO:0000259" key="7">
    <source>
        <dbReference type="Pfam" id="PF03710"/>
    </source>
</evidence>
<feature type="domain" description="Glutamate-ammonia ligase adenylyltransferase repeated" evidence="7">
    <location>
        <begin position="551"/>
        <end position="784"/>
    </location>
</feature>
<sequence>MTQLSIFSELIASKSWFIEKHVSNVNHPLKDSVEQLLLISDYSCRHIKLLEQLLQEDDCHSLLVREDYFSAINKLNIEAAQTVYFRDLRQFRNTHFLRLLLLEVAGIANTEEVMRSWSDCADAIILHALHYCRYSLSLRYGTPRNEGGDEVDLFALAMGKLGGRELNYSSDIDLIFAFGEAGSTDGEEVLSNQQFFSKVVQQFIHILQNVTADGFVFRVDLRLRPNGDSGPLVSSLAAMETYYQEQGRDWERYAMVKARVISESINETVPWFDRLILPFVYRRYVDFSVIESLRSMKSMIEREVQLNPRLDDIKRGKGGIREVEFIIQNFQLIRGGRLPRLQVQNAMAALEVLKQEKLLPRSEALKQAYLFLRKLENALQSLGDQQTHSLPDEPMKQTQIILAMGYAQWDDLLAKLQQYQRIISNSFHSVLGKVDDYEDEKRVLANQLSSVWQGHVEQSMAINLLTSLGFENAQHCYQMIHAFRHGPRCRRLSQGARIRLDRFMVMLLTELTHFINTDEVLLQVMHLLENIVGRSAYLALLTENPLALRELLFWFANSPFITSLFVNQPFLLEVLLDQGEHWRPNSRQQLELIITEQLSHADDIELQEEILRQFKLTNWLLAARAELYGSSNAVRIGKFLADVAQVIVTQVMNIACQQLSLRNPEMSEIKSSFAIIAYGKLGSREMNYSSDLDLVFLHTAKPAEEALITRLTQKILHMLTTRTQSGVLYSVDTRLRPSGSAGLLVSPIDAFVEYQKSQAWTWEHQALLRARIVSGNRKIKHDFMQLKKVILMFSRKKAALQEEVLAMRAKIDQHQDLDPVKHARGGLLDLEFLIQFLVLNVGDSRFARYTHTLSQLEQLFLIHVLTKEQLTILKNAYRQFHHIQHQKILQPGVDNSEEINKSVMAVCKEIYN</sequence>
<dbReference type="NCBIfam" id="NF008292">
    <property type="entry name" value="PRK11072.1"/>
    <property type="match status" value="1"/>
</dbReference>
<organism evidence="9 10">
    <name type="scientific">Legionella bononiensis</name>
    <dbReference type="NCBI Taxonomy" id="2793102"/>
    <lineage>
        <taxon>Bacteria</taxon>
        <taxon>Pseudomonadati</taxon>
        <taxon>Pseudomonadota</taxon>
        <taxon>Gammaproteobacteria</taxon>
        <taxon>Legionellales</taxon>
        <taxon>Legionellaceae</taxon>
        <taxon>Legionella</taxon>
    </lineage>
</organism>
<dbReference type="GO" id="GO:0008882">
    <property type="term" value="F:[glutamate-ammonia-ligase] adenylyltransferase activity"/>
    <property type="evidence" value="ECO:0007669"/>
    <property type="project" value="UniProtKB-EC"/>
</dbReference>
<comment type="caution">
    <text evidence="9">The sequence shown here is derived from an EMBL/GenBank/DDBJ whole genome shotgun (WGS) entry which is preliminary data.</text>
</comment>
<dbReference type="InterPro" id="IPR005190">
    <property type="entry name" value="GlnE_rpt_dom"/>
</dbReference>
<protein>
    <submittedName>
        <fullName evidence="9">Bifunctional [glutamate--ammonia ligase]-adenylyl-L-tyrosine phosphorylase/[glutamate--ammonia-ligase] adenylyltransferase</fullName>
        <ecNumber evidence="9">2.7.7.42</ecNumber>
        <ecNumber evidence="9">2.7.7.89</ecNumber>
    </submittedName>
</protein>
<dbReference type="Gene3D" id="1.20.120.330">
    <property type="entry name" value="Nucleotidyltransferases domain 2"/>
    <property type="match status" value="2"/>
</dbReference>
<dbReference type="PANTHER" id="PTHR30621:SF0">
    <property type="entry name" value="BIFUNCTIONAL GLUTAMINE SYNTHETASE ADENYLYLTRANSFERASE_ADENYLYL-REMOVING ENZYME"/>
    <property type="match status" value="1"/>
</dbReference>
<name>A0ABS1WB59_9GAMM</name>
<evidence type="ECO:0000259" key="8">
    <source>
        <dbReference type="Pfam" id="PF08335"/>
    </source>
</evidence>
<keyword evidence="5" id="KW-0460">Magnesium</keyword>
<dbReference type="PANTHER" id="PTHR30621">
    <property type="entry name" value="GLUTAMINE SYNTHETASE ADENYLYLTRANSFERASE"/>
    <property type="match status" value="1"/>
</dbReference>
<keyword evidence="3" id="KW-0547">Nucleotide-binding</keyword>
<dbReference type="Pfam" id="PF03710">
    <property type="entry name" value="GlnE"/>
    <property type="match status" value="2"/>
</dbReference>
<evidence type="ECO:0000256" key="4">
    <source>
        <dbReference type="ARBA" id="ARBA00022840"/>
    </source>
</evidence>
<keyword evidence="4" id="KW-0067">ATP-binding</keyword>
<evidence type="ECO:0000313" key="10">
    <source>
        <dbReference type="Proteomes" id="UP000809910"/>
    </source>
</evidence>
<keyword evidence="10" id="KW-1185">Reference proteome</keyword>
<accession>A0ABS1WB59</accession>
<dbReference type="EMBL" id="JADWVN010000016">
    <property type="protein sequence ID" value="MBL7526592.1"/>
    <property type="molecule type" value="Genomic_DNA"/>
</dbReference>
<reference evidence="9 10" key="1">
    <citation type="submission" date="2020-12" db="EMBL/GenBank/DDBJ databases">
        <title>WGS of Legionella: environmental sample.</title>
        <authorList>
            <person name="Cristino S."/>
            <person name="Girolamini L."/>
            <person name="Salaris S."/>
            <person name="Pascale M.R."/>
            <person name="Mazzotta M."/>
            <person name="Orsini M."/>
            <person name="Grottola A."/>
        </authorList>
    </citation>
    <scope>NUCLEOTIDE SEQUENCE [LARGE SCALE GENOMIC DNA]</scope>
    <source>
        <strain evidence="9 10">30cs62</strain>
    </source>
</reference>
<evidence type="ECO:0000256" key="2">
    <source>
        <dbReference type="ARBA" id="ARBA00022695"/>
    </source>
</evidence>